<dbReference type="Gene3D" id="3.30.1380.10">
    <property type="match status" value="1"/>
</dbReference>
<dbReference type="STRING" id="272562.CA_C1009"/>
<dbReference type="KEGG" id="cac:CA_C1009"/>
<gene>
    <name evidence="3" type="ordered locus">CA_C1009</name>
</gene>
<dbReference type="RefSeq" id="WP_010964327.1">
    <property type="nucleotide sequence ID" value="NC_003030.1"/>
</dbReference>
<dbReference type="HOGENOM" id="CLU_1003439_0_0_9"/>
<feature type="domain" description="Peptidoglycan binding-like" evidence="1">
    <location>
        <begin position="13"/>
        <end position="70"/>
    </location>
</feature>
<proteinExistence type="predicted"/>
<dbReference type="GO" id="GO:0008233">
    <property type="term" value="F:peptidase activity"/>
    <property type="evidence" value="ECO:0007669"/>
    <property type="project" value="InterPro"/>
</dbReference>
<dbReference type="AlphaFoldDB" id="Q97KB0"/>
<reference evidence="3 4" key="1">
    <citation type="journal article" date="2001" name="J. Bacteriol.">
        <title>Genome sequence and comparative analysis of the solvent-producing bacterium Clostridium acetobutylicum.</title>
        <authorList>
            <person name="Nolling J."/>
            <person name="Breton G."/>
            <person name="Omelchenko M.V."/>
            <person name="Makarova K.S."/>
            <person name="Zeng Q."/>
            <person name="Gibson R."/>
            <person name="Lee H.M."/>
            <person name="Dubois J."/>
            <person name="Qiu D."/>
            <person name="Hitti J."/>
            <person name="Wolf Y.I."/>
            <person name="Tatusov R.L."/>
            <person name="Sabathe F."/>
            <person name="Doucette-Stamm L."/>
            <person name="Soucaille P."/>
            <person name="Daly M.J."/>
            <person name="Bennett G.N."/>
            <person name="Koonin E.V."/>
            <person name="Smith D.R."/>
        </authorList>
    </citation>
    <scope>NUCLEOTIDE SEQUENCE [LARGE SCALE GENOMIC DNA]</scope>
    <source>
        <strain evidence="4">ATCC 824 / DSM 792 / JCM 1419 / LMG 5710 / VKM B-1787</strain>
    </source>
</reference>
<dbReference type="eggNOG" id="COG1876">
    <property type="taxonomic scope" value="Bacteria"/>
</dbReference>
<keyword evidence="4" id="KW-1185">Reference proteome</keyword>
<dbReference type="InterPro" id="IPR036366">
    <property type="entry name" value="PGBDSf"/>
</dbReference>
<name>Q97KB0_CLOAB</name>
<dbReference type="SUPFAM" id="SSF55166">
    <property type="entry name" value="Hedgehog/DD-peptidase"/>
    <property type="match status" value="1"/>
</dbReference>
<evidence type="ECO:0000313" key="4">
    <source>
        <dbReference type="Proteomes" id="UP000000814"/>
    </source>
</evidence>
<dbReference type="Proteomes" id="UP000000814">
    <property type="component" value="Chromosome"/>
</dbReference>
<evidence type="ECO:0000259" key="2">
    <source>
        <dbReference type="Pfam" id="PF02557"/>
    </source>
</evidence>
<evidence type="ECO:0000313" key="3">
    <source>
        <dbReference type="EMBL" id="AAK78985.1"/>
    </source>
</evidence>
<dbReference type="GeneID" id="44997523"/>
<dbReference type="SUPFAM" id="SSF47090">
    <property type="entry name" value="PGBD-like"/>
    <property type="match status" value="2"/>
</dbReference>
<dbReference type="InterPro" id="IPR002477">
    <property type="entry name" value="Peptidoglycan-bd-like"/>
</dbReference>
<accession>Q97KB0</accession>
<organism evidence="3 4">
    <name type="scientific">Clostridium acetobutylicum (strain ATCC 824 / DSM 792 / JCM 1419 / IAM 19013 / LMG 5710 / NBRC 13948 / NRRL B-527 / VKM B-1787 / 2291 / W)</name>
    <dbReference type="NCBI Taxonomy" id="272562"/>
    <lineage>
        <taxon>Bacteria</taxon>
        <taxon>Bacillati</taxon>
        <taxon>Bacillota</taxon>
        <taxon>Clostridia</taxon>
        <taxon>Eubacteriales</taxon>
        <taxon>Clostridiaceae</taxon>
        <taxon>Clostridium</taxon>
    </lineage>
</organism>
<evidence type="ECO:0000259" key="1">
    <source>
        <dbReference type="Pfam" id="PF01471"/>
    </source>
</evidence>
<dbReference type="OrthoDB" id="9799970at2"/>
<sequence>MPTFPTLRLYYEGPSVRILQMNLYGLNYRYNGLKVTGVFDSLTYEVVRDFQVEHKLVPDGIVGPITWSVLLSQVTSIQNKLNSVYFTVGTPNGIFGPVTIDAVTRFQSVNGLVKNGVVDPRTRQQLFNPNPVINYSNRPSSISLSSLNPYVALLAQRFLNLCTANGLNVRVIQAFRSWYEQDQLYTQGRTMPGNIVTDAQGGDSYHNWGLAFDCAPVENGQVSWNDITSFNEMGRLGQQVGLEWGGNWTSYAITLVDAPHFQYTFGLSTEQLLNGARPV</sequence>
<dbReference type="EMBL" id="AE001437">
    <property type="protein sequence ID" value="AAK78985.1"/>
    <property type="molecule type" value="Genomic_DNA"/>
</dbReference>
<dbReference type="Gene3D" id="1.10.101.10">
    <property type="entry name" value="PGBD-like superfamily/PGBD"/>
    <property type="match status" value="2"/>
</dbReference>
<dbReference type="CDD" id="cd14845">
    <property type="entry name" value="L-Ala-D-Glu_peptidase_like"/>
    <property type="match status" value="1"/>
</dbReference>
<dbReference type="Pfam" id="PF02557">
    <property type="entry name" value="VanY"/>
    <property type="match status" value="1"/>
</dbReference>
<dbReference type="PATRIC" id="fig|272562.8.peg.1217"/>
<feature type="domain" description="D-alanyl-D-alanine carboxypeptidase-like core" evidence="2">
    <location>
        <begin position="146"/>
        <end position="264"/>
    </location>
</feature>
<protein>
    <submittedName>
        <fullName evidence="3">Cell wall biogenesis enzyme (N-terminal domain related to N-Acetylmuramoyl-L-alanine amidase and C-terminal domain related to L-alanoyl-D-glutamate peptidase) peptodoglycan-binding domain</fullName>
    </submittedName>
</protein>
<dbReference type="eggNOG" id="COG3409">
    <property type="taxonomic scope" value="Bacteria"/>
</dbReference>
<feature type="domain" description="Peptidoglycan binding-like" evidence="1">
    <location>
        <begin position="72"/>
        <end position="126"/>
    </location>
</feature>
<dbReference type="GO" id="GO:0006508">
    <property type="term" value="P:proteolysis"/>
    <property type="evidence" value="ECO:0007669"/>
    <property type="project" value="InterPro"/>
</dbReference>
<dbReference type="InterPro" id="IPR036365">
    <property type="entry name" value="PGBD-like_sf"/>
</dbReference>
<dbReference type="Pfam" id="PF01471">
    <property type="entry name" value="PG_binding_1"/>
    <property type="match status" value="2"/>
</dbReference>
<dbReference type="InterPro" id="IPR003709">
    <property type="entry name" value="VanY-like_core_dom"/>
</dbReference>
<dbReference type="PIR" id="F97024">
    <property type="entry name" value="F97024"/>
</dbReference>
<dbReference type="InterPro" id="IPR009045">
    <property type="entry name" value="Zn_M74/Hedgehog-like"/>
</dbReference>